<proteinExistence type="predicted"/>
<dbReference type="SMART" id="SM00830">
    <property type="entry name" value="CM_2"/>
    <property type="match status" value="1"/>
</dbReference>
<reference evidence="2 3" key="1">
    <citation type="journal article" date="2016" name="Nat. Commun.">
        <title>Thousands of microbial genomes shed light on interconnected biogeochemical processes in an aquifer system.</title>
        <authorList>
            <person name="Anantharaman K."/>
            <person name="Brown C.T."/>
            <person name="Hug L.A."/>
            <person name="Sharon I."/>
            <person name="Castelle C.J."/>
            <person name="Probst A.J."/>
            <person name="Thomas B.C."/>
            <person name="Singh A."/>
            <person name="Wilkins M.J."/>
            <person name="Karaoz U."/>
            <person name="Brodie E.L."/>
            <person name="Williams K.H."/>
            <person name="Hubbard S.S."/>
            <person name="Banfield J.F."/>
        </authorList>
    </citation>
    <scope>NUCLEOTIDE SEQUENCE [LARGE SCALE GENOMIC DNA]</scope>
</reference>
<dbReference type="PROSITE" id="PS51168">
    <property type="entry name" value="CHORISMATE_MUT_2"/>
    <property type="match status" value="1"/>
</dbReference>
<dbReference type="Gene3D" id="3.40.50.150">
    <property type="entry name" value="Vaccinia Virus protein VP39"/>
    <property type="match status" value="1"/>
</dbReference>
<organism evidence="2 3">
    <name type="scientific">Candidatus Giovannonibacteria bacterium RIFCSPHIGHO2_02_43_16</name>
    <dbReference type="NCBI Taxonomy" id="1798331"/>
    <lineage>
        <taxon>Bacteria</taxon>
        <taxon>Candidatus Giovannoniibacteriota</taxon>
    </lineage>
</organism>
<dbReference type="Proteomes" id="UP000178276">
    <property type="component" value="Unassembled WGS sequence"/>
</dbReference>
<dbReference type="CDD" id="cd02440">
    <property type="entry name" value="AdoMet_MTases"/>
    <property type="match status" value="1"/>
</dbReference>
<dbReference type="PANTHER" id="PTHR43591">
    <property type="entry name" value="METHYLTRANSFERASE"/>
    <property type="match status" value="1"/>
</dbReference>
<dbReference type="InterPro" id="IPR029063">
    <property type="entry name" value="SAM-dependent_MTases_sf"/>
</dbReference>
<dbReference type="InterPro" id="IPR002701">
    <property type="entry name" value="CM_II_prokaryot"/>
</dbReference>
<name>A0A1F5WDB8_9BACT</name>
<dbReference type="Pfam" id="PF01817">
    <property type="entry name" value="CM_2"/>
    <property type="match status" value="1"/>
</dbReference>
<gene>
    <name evidence="2" type="ORF">A2W57_03630</name>
</gene>
<dbReference type="InterPro" id="IPR036263">
    <property type="entry name" value="Chorismate_II_sf"/>
</dbReference>
<evidence type="ECO:0000259" key="1">
    <source>
        <dbReference type="PROSITE" id="PS51168"/>
    </source>
</evidence>
<evidence type="ECO:0000313" key="2">
    <source>
        <dbReference type="EMBL" id="OGF73719.1"/>
    </source>
</evidence>
<dbReference type="InterPro" id="IPR036979">
    <property type="entry name" value="CM_dom_sf"/>
</dbReference>
<dbReference type="STRING" id="1798331.A2W57_03630"/>
<dbReference type="AlphaFoldDB" id="A0A1F5WDB8"/>
<dbReference type="EMBL" id="MFHJ01000029">
    <property type="protein sequence ID" value="OGF73719.1"/>
    <property type="molecule type" value="Genomic_DNA"/>
</dbReference>
<dbReference type="SUPFAM" id="SSF48600">
    <property type="entry name" value="Chorismate mutase II"/>
    <property type="match status" value="1"/>
</dbReference>
<comment type="caution">
    <text evidence="2">The sequence shown here is derived from an EMBL/GenBank/DDBJ whole genome shotgun (WGS) entry which is preliminary data.</text>
</comment>
<dbReference type="Gene3D" id="1.20.59.10">
    <property type="entry name" value="Chorismate mutase"/>
    <property type="match status" value="1"/>
</dbReference>
<protein>
    <recommendedName>
        <fullName evidence="1">Chorismate mutase domain-containing protein</fullName>
    </recommendedName>
</protein>
<dbReference type="Pfam" id="PF13649">
    <property type="entry name" value="Methyltransf_25"/>
    <property type="match status" value="1"/>
</dbReference>
<dbReference type="GO" id="GO:0004106">
    <property type="term" value="F:chorismate mutase activity"/>
    <property type="evidence" value="ECO:0007669"/>
    <property type="project" value="InterPro"/>
</dbReference>
<dbReference type="SUPFAM" id="SSF53335">
    <property type="entry name" value="S-adenosyl-L-methionine-dependent methyltransferases"/>
    <property type="match status" value="1"/>
</dbReference>
<sequence length="380" mass="43129">MTDLVGLGVALRKIDKLVVDLLAQRMRVAKQVEEFKHDRQQPIYRGETESERMKQAHVWASGKKIGPSFAPFVRALFYFIIGESCKTQMIQWQDAAHHAEKPEDEEAWYAKLKNNLIALAEQWAPIYDAEYDRGFSATRAYKRFESDILSAEIALMKDRKVSLDIGCATGIQSLRLVEEYKFGEVIGFDISSAMIRQAKEKFDYIKSAKSRFEVRDVENGIPLADSSVSLVLMNFGTASDLRKVDEILKEVRRVLIHDGIAFLSFYNRDALPYKMEFLPWDTGLVAEINISKNCLDVHAPTGELLSIYARPYTTEEIEAIMPSGMSIRRMLAYPAIASILPDEIFEDELVQKTVIDIDKQLAETGYMQGAYLIAIAKKTS</sequence>
<evidence type="ECO:0000313" key="3">
    <source>
        <dbReference type="Proteomes" id="UP000178276"/>
    </source>
</evidence>
<dbReference type="GO" id="GO:0046417">
    <property type="term" value="P:chorismate metabolic process"/>
    <property type="evidence" value="ECO:0007669"/>
    <property type="project" value="InterPro"/>
</dbReference>
<feature type="domain" description="Chorismate mutase" evidence="1">
    <location>
        <begin position="1"/>
        <end position="92"/>
    </location>
</feature>
<dbReference type="InterPro" id="IPR041698">
    <property type="entry name" value="Methyltransf_25"/>
</dbReference>
<accession>A0A1F5WDB8</accession>